<protein>
    <recommendedName>
        <fullName evidence="2">ELMO domain-containing protein</fullName>
    </recommendedName>
</protein>
<dbReference type="PANTHER" id="PTHR12771">
    <property type="entry name" value="ENGULFMENT AND CELL MOTILITY"/>
    <property type="match status" value="1"/>
</dbReference>
<dbReference type="PANTHER" id="PTHR12771:SF16">
    <property type="entry name" value="ENGULFMENT AND CELL MOTILITY PROTEIN 3"/>
    <property type="match status" value="1"/>
</dbReference>
<dbReference type="Ensembl" id="ENSBJAT00000005321.1">
    <property type="protein sequence ID" value="ENSBJAP00000005176.1"/>
    <property type="gene ID" value="ENSBJAG00000003648.1"/>
</dbReference>
<dbReference type="Pfam" id="PF11841">
    <property type="entry name" value="ELMO_ARM"/>
    <property type="match status" value="1"/>
</dbReference>
<evidence type="ECO:0000313" key="4">
    <source>
        <dbReference type="Proteomes" id="UP000694555"/>
    </source>
</evidence>
<evidence type="ECO:0000313" key="3">
    <source>
        <dbReference type="Ensembl" id="ENSBJAP00000005176.1"/>
    </source>
</evidence>
<name>A0A8B9ZBB0_9AVES</name>
<dbReference type="Proteomes" id="UP000694555">
    <property type="component" value="Unplaced"/>
</dbReference>
<dbReference type="AlphaFoldDB" id="A0A8B9ZBB0"/>
<feature type="region of interest" description="Disordered" evidence="1">
    <location>
        <begin position="265"/>
        <end position="297"/>
    </location>
</feature>
<dbReference type="GO" id="GO:0048870">
    <property type="term" value="P:cell motility"/>
    <property type="evidence" value="ECO:0007669"/>
    <property type="project" value="TreeGrafter"/>
</dbReference>
<sequence length="297" mass="32782">MKGMSEYLEPFSLRLLICPSSTGEMLAHTLKAFMELMEHDFVSWETLSAAFIKKIVSYVNMNAVDASVQQLSLSILENMVPTSRLLFELVKKEVTLDRLLTHLQQDLLGFGCHWALGLEELGAAAWGNLLTRSLLLNLCERRMRTSMDPYSQEQRELLQSLRQTAFESESEAPGSNFSTERRRSLCAKEFRKLGFMNNSNPAEDLRRAPPGLLALDNMVYFSRHTPNAYSRVSCTLESRVCVCSSLSTSVPCCLPAGRSGDKLPGQGAAYVGPPGSGVADNRGRGGRARKCPGSPGH</sequence>
<proteinExistence type="predicted"/>
<dbReference type="InterPro" id="IPR024574">
    <property type="entry name" value="ELMO_ARM"/>
</dbReference>
<accession>A0A8B9ZBB0</accession>
<dbReference type="InterPro" id="IPR006816">
    <property type="entry name" value="ELMO_dom"/>
</dbReference>
<dbReference type="GO" id="GO:0007015">
    <property type="term" value="P:actin filament organization"/>
    <property type="evidence" value="ECO:0007669"/>
    <property type="project" value="TreeGrafter"/>
</dbReference>
<organism evidence="3 4">
    <name type="scientific">Buteo japonicus</name>
    <dbReference type="NCBI Taxonomy" id="224669"/>
    <lineage>
        <taxon>Eukaryota</taxon>
        <taxon>Metazoa</taxon>
        <taxon>Chordata</taxon>
        <taxon>Craniata</taxon>
        <taxon>Vertebrata</taxon>
        <taxon>Euteleostomi</taxon>
        <taxon>Archelosauria</taxon>
        <taxon>Archosauria</taxon>
        <taxon>Dinosauria</taxon>
        <taxon>Saurischia</taxon>
        <taxon>Theropoda</taxon>
        <taxon>Coelurosauria</taxon>
        <taxon>Aves</taxon>
        <taxon>Neognathae</taxon>
        <taxon>Neoaves</taxon>
        <taxon>Telluraves</taxon>
        <taxon>Accipitrimorphae</taxon>
        <taxon>Accipitriformes</taxon>
        <taxon>Accipitridae</taxon>
        <taxon>Accipitrinae</taxon>
        <taxon>Buteo</taxon>
    </lineage>
</organism>
<reference evidence="3" key="1">
    <citation type="submission" date="2025-08" db="UniProtKB">
        <authorList>
            <consortium name="Ensembl"/>
        </authorList>
    </citation>
    <scope>IDENTIFICATION</scope>
</reference>
<dbReference type="PROSITE" id="PS51335">
    <property type="entry name" value="ELMO"/>
    <property type="match status" value="1"/>
</dbReference>
<evidence type="ECO:0000256" key="1">
    <source>
        <dbReference type="SAM" id="MobiDB-lite"/>
    </source>
</evidence>
<evidence type="ECO:0000259" key="2">
    <source>
        <dbReference type="PROSITE" id="PS51335"/>
    </source>
</evidence>
<feature type="domain" description="ELMO" evidence="2">
    <location>
        <begin position="153"/>
        <end position="297"/>
    </location>
</feature>
<reference evidence="3" key="2">
    <citation type="submission" date="2025-09" db="UniProtKB">
        <authorList>
            <consortium name="Ensembl"/>
        </authorList>
    </citation>
    <scope>IDENTIFICATION</scope>
</reference>
<keyword evidence="4" id="KW-1185">Reference proteome</keyword>
<dbReference type="Pfam" id="PF04727">
    <property type="entry name" value="ELMO_CED12"/>
    <property type="match status" value="1"/>
</dbReference>
<dbReference type="InterPro" id="IPR050868">
    <property type="entry name" value="ELMO_domain-containing"/>
</dbReference>